<dbReference type="GO" id="GO:0034653">
    <property type="term" value="P:retinoic acid catabolic process"/>
    <property type="evidence" value="ECO:0007669"/>
    <property type="project" value="UniProtKB-ARBA"/>
</dbReference>
<evidence type="ECO:0000313" key="20">
    <source>
        <dbReference type="Proteomes" id="UP000314986"/>
    </source>
</evidence>
<evidence type="ECO:0000256" key="13">
    <source>
        <dbReference type="ARBA" id="ARBA00040244"/>
    </source>
</evidence>
<name>A0A4W3K5U9_CALMI</name>
<keyword evidence="10 17" id="KW-0503">Monooxygenase</keyword>
<dbReference type="Gene3D" id="1.10.630.10">
    <property type="entry name" value="Cytochrome P450"/>
    <property type="match status" value="1"/>
</dbReference>
<evidence type="ECO:0000256" key="1">
    <source>
        <dbReference type="ARBA" id="ARBA00001971"/>
    </source>
</evidence>
<dbReference type="InterPro" id="IPR002403">
    <property type="entry name" value="Cyt_P450_E_grp-IV"/>
</dbReference>
<dbReference type="InParanoid" id="A0A4W3K5U9"/>
<keyword evidence="6" id="KW-0256">Endoplasmic reticulum</keyword>
<dbReference type="PRINTS" id="PR00385">
    <property type="entry name" value="P450"/>
</dbReference>
<reference evidence="20" key="1">
    <citation type="journal article" date="2006" name="Science">
        <title>Ancient noncoding elements conserved in the human genome.</title>
        <authorList>
            <person name="Venkatesh B."/>
            <person name="Kirkness E.F."/>
            <person name="Loh Y.H."/>
            <person name="Halpern A.L."/>
            <person name="Lee A.P."/>
            <person name="Johnson J."/>
            <person name="Dandona N."/>
            <person name="Viswanathan L.D."/>
            <person name="Tay A."/>
            <person name="Venter J.C."/>
            <person name="Strausberg R.L."/>
            <person name="Brenner S."/>
        </authorList>
    </citation>
    <scope>NUCLEOTIDE SEQUENCE [LARGE SCALE GENOMIC DNA]</scope>
</reference>
<keyword evidence="20" id="KW-1185">Reference proteome</keyword>
<keyword evidence="12 18" id="KW-0472">Membrane</keyword>
<dbReference type="STRING" id="7868.ENSCMIP00000047241"/>
<evidence type="ECO:0000256" key="6">
    <source>
        <dbReference type="ARBA" id="ARBA00022824"/>
    </source>
</evidence>
<evidence type="ECO:0000256" key="4">
    <source>
        <dbReference type="ARBA" id="ARBA00010617"/>
    </source>
</evidence>
<keyword evidence="18" id="KW-1133">Transmembrane helix</keyword>
<dbReference type="GO" id="GO:0005506">
    <property type="term" value="F:iron ion binding"/>
    <property type="evidence" value="ECO:0007669"/>
    <property type="project" value="InterPro"/>
</dbReference>
<evidence type="ECO:0000256" key="15">
    <source>
        <dbReference type="ARBA" id="ARBA00048965"/>
    </source>
</evidence>
<feature type="transmembrane region" description="Helical" evidence="18">
    <location>
        <begin position="271"/>
        <end position="294"/>
    </location>
</feature>
<evidence type="ECO:0000256" key="11">
    <source>
        <dbReference type="ARBA" id="ARBA00023098"/>
    </source>
</evidence>
<dbReference type="InterPro" id="IPR001128">
    <property type="entry name" value="Cyt_P450"/>
</dbReference>
<reference evidence="19" key="5">
    <citation type="submission" date="2025-09" db="UniProtKB">
        <authorList>
            <consortium name="Ensembl"/>
        </authorList>
    </citation>
    <scope>IDENTIFICATION</scope>
</reference>
<evidence type="ECO:0000256" key="3">
    <source>
        <dbReference type="ARBA" id="ARBA00004406"/>
    </source>
</evidence>
<evidence type="ECO:0000256" key="14">
    <source>
        <dbReference type="ARBA" id="ARBA00047395"/>
    </source>
</evidence>
<dbReference type="PROSITE" id="PS00086">
    <property type="entry name" value="CYTOCHROME_P450"/>
    <property type="match status" value="1"/>
</dbReference>
<evidence type="ECO:0000256" key="16">
    <source>
        <dbReference type="PIRSR" id="PIRSR602403-1"/>
    </source>
</evidence>
<comment type="subcellular location">
    <subcellularLocation>
        <location evidence="3">Endoplasmic reticulum membrane</location>
        <topology evidence="3">Peripheral membrane protein</topology>
    </subcellularLocation>
    <subcellularLocation>
        <location evidence="2">Microsome membrane</location>
        <topology evidence="2">Peripheral membrane protein</topology>
    </subcellularLocation>
</comment>
<dbReference type="InterPro" id="IPR017972">
    <property type="entry name" value="Cyt_P450_CS"/>
</dbReference>
<dbReference type="GeneTree" id="ENSGT00800000124060"/>
<keyword evidence="5 16" id="KW-0479">Metal-binding</keyword>
<proteinExistence type="inferred from homology"/>
<comment type="catalytic activity">
    <reaction evidence="14">
        <text>all-trans-retinoate + reduced [NADPH--hemoprotein reductase] + O2 = all-trans-18-hydroxyretinoate + oxidized [NADPH--hemoprotein reductase] + H2O + H(+)</text>
        <dbReference type="Rhea" id="RHEA:55856"/>
        <dbReference type="Rhea" id="RHEA-COMP:11964"/>
        <dbReference type="Rhea" id="RHEA-COMP:11965"/>
        <dbReference type="ChEBI" id="CHEBI:15377"/>
        <dbReference type="ChEBI" id="CHEBI:15378"/>
        <dbReference type="ChEBI" id="CHEBI:15379"/>
        <dbReference type="ChEBI" id="CHEBI:35291"/>
        <dbReference type="ChEBI" id="CHEBI:57618"/>
        <dbReference type="ChEBI" id="CHEBI:58210"/>
        <dbReference type="ChEBI" id="CHEBI:139258"/>
    </reaction>
    <physiologicalReaction direction="left-to-right" evidence="14">
        <dbReference type="Rhea" id="RHEA:55857"/>
    </physiologicalReaction>
</comment>
<dbReference type="InterPro" id="IPR036396">
    <property type="entry name" value="Cyt_P450_sf"/>
</dbReference>
<organism evidence="19 20">
    <name type="scientific">Callorhinchus milii</name>
    <name type="common">Ghost shark</name>
    <dbReference type="NCBI Taxonomy" id="7868"/>
    <lineage>
        <taxon>Eukaryota</taxon>
        <taxon>Metazoa</taxon>
        <taxon>Chordata</taxon>
        <taxon>Craniata</taxon>
        <taxon>Vertebrata</taxon>
        <taxon>Chondrichthyes</taxon>
        <taxon>Holocephali</taxon>
        <taxon>Chimaeriformes</taxon>
        <taxon>Callorhinchidae</taxon>
        <taxon>Callorhinchus</taxon>
    </lineage>
</organism>
<dbReference type="PANTHER" id="PTHR24286:SF177">
    <property type="entry name" value="CYTOCHROME P450 26B1"/>
    <property type="match status" value="1"/>
</dbReference>
<evidence type="ECO:0000256" key="9">
    <source>
        <dbReference type="ARBA" id="ARBA00023004"/>
    </source>
</evidence>
<reference evidence="19" key="4">
    <citation type="submission" date="2025-08" db="UniProtKB">
        <authorList>
            <consortium name="Ensembl"/>
        </authorList>
    </citation>
    <scope>IDENTIFICATION</scope>
</reference>
<evidence type="ECO:0000256" key="2">
    <source>
        <dbReference type="ARBA" id="ARBA00004174"/>
    </source>
</evidence>
<gene>
    <name evidence="19" type="primary">LOC103177379</name>
</gene>
<keyword evidence="8 17" id="KW-0560">Oxidoreductase</keyword>
<dbReference type="SUPFAM" id="SSF48264">
    <property type="entry name" value="Cytochrome P450"/>
    <property type="match status" value="1"/>
</dbReference>
<comment type="cofactor">
    <cofactor evidence="1 16">
        <name>heme</name>
        <dbReference type="ChEBI" id="CHEBI:30413"/>
    </cofactor>
</comment>
<evidence type="ECO:0000256" key="18">
    <source>
        <dbReference type="SAM" id="Phobius"/>
    </source>
</evidence>
<evidence type="ECO:0000256" key="7">
    <source>
        <dbReference type="ARBA" id="ARBA00022848"/>
    </source>
</evidence>
<dbReference type="GO" id="GO:0020037">
    <property type="term" value="F:heme binding"/>
    <property type="evidence" value="ECO:0007669"/>
    <property type="project" value="InterPro"/>
</dbReference>
<evidence type="ECO:0000256" key="12">
    <source>
        <dbReference type="ARBA" id="ARBA00023136"/>
    </source>
</evidence>
<comment type="catalytic activity">
    <reaction evidence="15">
        <text>all-trans-retinoate + reduced [NADPH--hemoprotein reductase] + O2 = all-trans-4-hydroxyretinoate + oxidized [NADPH--hemoprotein reductase] + H2O + H(+)</text>
        <dbReference type="Rhea" id="RHEA:51984"/>
        <dbReference type="Rhea" id="RHEA-COMP:11964"/>
        <dbReference type="Rhea" id="RHEA-COMP:11965"/>
        <dbReference type="ChEBI" id="CHEBI:15377"/>
        <dbReference type="ChEBI" id="CHEBI:15378"/>
        <dbReference type="ChEBI" id="CHEBI:15379"/>
        <dbReference type="ChEBI" id="CHEBI:35291"/>
        <dbReference type="ChEBI" id="CHEBI:57618"/>
        <dbReference type="ChEBI" id="CHEBI:58210"/>
        <dbReference type="ChEBI" id="CHEBI:134178"/>
    </reaction>
    <physiologicalReaction direction="left-to-right" evidence="15">
        <dbReference type="Rhea" id="RHEA:51985"/>
    </physiologicalReaction>
</comment>
<dbReference type="GO" id="GO:0005789">
    <property type="term" value="C:endoplasmic reticulum membrane"/>
    <property type="evidence" value="ECO:0007669"/>
    <property type="project" value="UniProtKB-SubCell"/>
</dbReference>
<keyword evidence="16 17" id="KW-0349">Heme</keyword>
<sequence length="502" mass="56702">MTFCPSATRAPSVLPFSIAPIAVLVPGLLFLAACLYLWKLRWDLKRDRDWELPLPPGSMGLPLVGETFHWLLQGSDFHASRRKKYGNVFRTHLLGQPVVRVTGAEHVRRLLLSEHNLVSAQWPRSTQELLGQSSLANSIGDIHRCKRKVYARVFSHDALESYLPRIKEVVAETRRSWIAKGGPISVYPESKRLMFRIAVSVLLGFTPTRQEFNDLFANFEQLADNIFSLPLDVPGSGYRKVSFTLFIYFQHFPTSHTIPTPRDRKQLKTKAQVLCIILRWIWFSGLTHVISLLQEATVELMFAACASSASASTSLILQLMKNPGALAKLRRELQANCVPDGDFLHLREISRMHYLDCVVQEVLRILPPVSGGYRIALQTFDLGGYQIPKGWSVLYSIRDTHDTAPIFPNPEIFNPDRFAEDQMKGKGERFQYLPFGGGVRSCLGKELAKLTIKVLAIELASTSHWELATKTCPRMLTVPVVHPDDGLKVHFQNMFTIKNVSL</sequence>
<accession>A0A4W3K5U9</accession>
<reference evidence="20" key="2">
    <citation type="journal article" date="2007" name="PLoS Biol.">
        <title>Survey sequencing and comparative analysis of the elephant shark (Callorhinchus milii) genome.</title>
        <authorList>
            <person name="Venkatesh B."/>
            <person name="Kirkness E.F."/>
            <person name="Loh Y.H."/>
            <person name="Halpern A.L."/>
            <person name="Lee A.P."/>
            <person name="Johnson J."/>
            <person name="Dandona N."/>
            <person name="Viswanathan L.D."/>
            <person name="Tay A."/>
            <person name="Venter J.C."/>
            <person name="Strausberg R.L."/>
            <person name="Brenner S."/>
        </authorList>
    </citation>
    <scope>NUCLEOTIDE SEQUENCE [LARGE SCALE GENOMIC DNA]</scope>
</reference>
<evidence type="ECO:0000256" key="5">
    <source>
        <dbReference type="ARBA" id="ARBA00022723"/>
    </source>
</evidence>
<evidence type="ECO:0000256" key="17">
    <source>
        <dbReference type="RuleBase" id="RU000461"/>
    </source>
</evidence>
<dbReference type="GO" id="GO:0016125">
    <property type="term" value="P:sterol metabolic process"/>
    <property type="evidence" value="ECO:0007669"/>
    <property type="project" value="TreeGrafter"/>
</dbReference>
<dbReference type="Pfam" id="PF00067">
    <property type="entry name" value="p450"/>
    <property type="match status" value="2"/>
</dbReference>
<dbReference type="PRINTS" id="PR00465">
    <property type="entry name" value="EP450IV"/>
</dbReference>
<dbReference type="GO" id="GO:0004497">
    <property type="term" value="F:monooxygenase activity"/>
    <property type="evidence" value="ECO:0007669"/>
    <property type="project" value="UniProtKB-KW"/>
</dbReference>
<keyword evidence="18" id="KW-0812">Transmembrane</keyword>
<protein>
    <recommendedName>
        <fullName evidence="13">Cytochrome P450 26B1</fullName>
    </recommendedName>
</protein>
<keyword evidence="11" id="KW-0443">Lipid metabolism</keyword>
<keyword evidence="9 16" id="KW-0408">Iron</keyword>
<reference evidence="20" key="3">
    <citation type="journal article" date="2014" name="Nature">
        <title>Elephant shark genome provides unique insights into gnathostome evolution.</title>
        <authorList>
            <consortium name="International Elephant Shark Genome Sequencing Consortium"/>
            <person name="Venkatesh B."/>
            <person name="Lee A.P."/>
            <person name="Ravi V."/>
            <person name="Maurya A.K."/>
            <person name="Lian M.M."/>
            <person name="Swann J.B."/>
            <person name="Ohta Y."/>
            <person name="Flajnik M.F."/>
            <person name="Sutoh Y."/>
            <person name="Kasahara M."/>
            <person name="Hoon S."/>
            <person name="Gangu V."/>
            <person name="Roy S.W."/>
            <person name="Irimia M."/>
            <person name="Korzh V."/>
            <person name="Kondrychyn I."/>
            <person name="Lim Z.W."/>
            <person name="Tay B.H."/>
            <person name="Tohari S."/>
            <person name="Kong K.W."/>
            <person name="Ho S."/>
            <person name="Lorente-Galdos B."/>
            <person name="Quilez J."/>
            <person name="Marques-Bonet T."/>
            <person name="Raney B.J."/>
            <person name="Ingham P.W."/>
            <person name="Tay A."/>
            <person name="Hillier L.W."/>
            <person name="Minx P."/>
            <person name="Boehm T."/>
            <person name="Wilson R.K."/>
            <person name="Brenner S."/>
            <person name="Warren W.C."/>
        </authorList>
    </citation>
    <scope>NUCLEOTIDE SEQUENCE [LARGE SCALE GENOMIC DNA]</scope>
</reference>
<dbReference type="Proteomes" id="UP000314986">
    <property type="component" value="Unassembled WGS sequence"/>
</dbReference>
<feature type="transmembrane region" description="Helical" evidence="18">
    <location>
        <begin position="18"/>
        <end position="38"/>
    </location>
</feature>
<dbReference type="Ensembl" id="ENSCMIT00000047910.1">
    <property type="protein sequence ID" value="ENSCMIP00000047241.1"/>
    <property type="gene ID" value="ENSCMIG00000019368.1"/>
</dbReference>
<comment type="similarity">
    <text evidence="4 17">Belongs to the cytochrome P450 family.</text>
</comment>
<dbReference type="PANTHER" id="PTHR24286">
    <property type="entry name" value="CYTOCHROME P450 26"/>
    <property type="match status" value="1"/>
</dbReference>
<evidence type="ECO:0000256" key="10">
    <source>
        <dbReference type="ARBA" id="ARBA00023033"/>
    </source>
</evidence>
<feature type="binding site" description="axial binding residue" evidence="16">
    <location>
        <position position="442"/>
    </location>
    <ligand>
        <name>heme</name>
        <dbReference type="ChEBI" id="CHEBI:30413"/>
    </ligand>
    <ligandPart>
        <name>Fe</name>
        <dbReference type="ChEBI" id="CHEBI:18248"/>
    </ligandPart>
</feature>
<evidence type="ECO:0000256" key="8">
    <source>
        <dbReference type="ARBA" id="ARBA00023002"/>
    </source>
</evidence>
<keyword evidence="7" id="KW-0492">Microsome</keyword>
<dbReference type="GO" id="GO:0016705">
    <property type="term" value="F:oxidoreductase activity, acting on paired donors, with incorporation or reduction of molecular oxygen"/>
    <property type="evidence" value="ECO:0007669"/>
    <property type="project" value="InterPro"/>
</dbReference>
<evidence type="ECO:0000313" key="19">
    <source>
        <dbReference type="Ensembl" id="ENSCMIP00000047241.1"/>
    </source>
</evidence>
<dbReference type="AlphaFoldDB" id="A0A4W3K5U9"/>